<keyword evidence="7 18" id="KW-0328">Glycosyltransferase</keyword>
<evidence type="ECO:0000256" key="8">
    <source>
        <dbReference type="ARBA" id="ARBA00022679"/>
    </source>
</evidence>
<feature type="binding site" evidence="17">
    <location>
        <position position="443"/>
    </location>
    <ligand>
        <name>S-adenosyl-L-methionine</name>
        <dbReference type="ChEBI" id="CHEBI:59789"/>
    </ligand>
</feature>
<accession>A0A915NRL5</accession>
<feature type="domain" description="Ribosomal RNA adenine methylase transferase N-terminal" evidence="19">
    <location>
        <begin position="358"/>
        <end position="528"/>
    </location>
</feature>
<dbReference type="Pfam" id="PF05007">
    <property type="entry name" value="Mannosyl_trans"/>
    <property type="match status" value="2"/>
</dbReference>
<protein>
    <recommendedName>
        <fullName evidence="16 18">GPI alpha-1,4-mannosyltransferase I, catalytic subunit</fullName>
        <ecNumber evidence="18">2.4.1.-</ecNumber>
    </recommendedName>
    <alternativeName>
        <fullName evidence="18">GPI mannosyltransferase I</fullName>
    </alternativeName>
</protein>
<evidence type="ECO:0000256" key="18">
    <source>
        <dbReference type="RuleBase" id="RU365064"/>
    </source>
</evidence>
<comment type="similarity">
    <text evidence="17">Belongs to the class I-like SAM-binding methyltransferase superfamily. rRNA adenine N(6)-methyltransferase family.</text>
</comment>
<feature type="transmembrane region" description="Helical" evidence="18">
    <location>
        <begin position="290"/>
        <end position="320"/>
    </location>
</feature>
<evidence type="ECO:0000256" key="11">
    <source>
        <dbReference type="ARBA" id="ARBA00022824"/>
    </source>
</evidence>
<evidence type="ECO:0000256" key="12">
    <source>
        <dbReference type="ARBA" id="ARBA00022884"/>
    </source>
</evidence>
<dbReference type="Pfam" id="PF00398">
    <property type="entry name" value="RrnaAD"/>
    <property type="match status" value="1"/>
</dbReference>
<evidence type="ECO:0000256" key="13">
    <source>
        <dbReference type="ARBA" id="ARBA00022989"/>
    </source>
</evidence>
<dbReference type="GO" id="GO:0000179">
    <property type="term" value="F:rRNA (adenine-N6,N6-)-dimethyltransferase activity"/>
    <property type="evidence" value="ECO:0007669"/>
    <property type="project" value="UniProtKB-UniRule"/>
</dbReference>
<feature type="binding site" evidence="17">
    <location>
        <position position="353"/>
    </location>
    <ligand>
        <name>S-adenosyl-L-methionine</name>
        <dbReference type="ChEBI" id="CHEBI:59789"/>
    </ligand>
</feature>
<evidence type="ECO:0000256" key="16">
    <source>
        <dbReference type="ARBA" id="ARBA00093608"/>
    </source>
</evidence>
<dbReference type="SMART" id="SM00650">
    <property type="entry name" value="rADc"/>
    <property type="match status" value="1"/>
</dbReference>
<feature type="transmembrane region" description="Helical" evidence="18">
    <location>
        <begin position="12"/>
        <end position="29"/>
    </location>
</feature>
<dbReference type="EC" id="2.4.1.-" evidence="18"/>
<proteinExistence type="inferred from homology"/>
<feature type="binding site" evidence="17">
    <location>
        <position position="399"/>
    </location>
    <ligand>
        <name>S-adenosyl-L-methionine</name>
        <dbReference type="ChEBI" id="CHEBI:59789"/>
    </ligand>
</feature>
<evidence type="ECO:0000256" key="5">
    <source>
        <dbReference type="ARBA" id="ARBA00022552"/>
    </source>
</evidence>
<dbReference type="FunFam" id="3.40.50.150:FF:000081">
    <property type="entry name" value="rRNA adenine N(6)-methyltransferase"/>
    <property type="match status" value="1"/>
</dbReference>
<comment type="function">
    <text evidence="15 18">Catalytic subunit of the glycosylphosphatidylinositol-mannosyltransferase I complex which catalyzes the transfer of the first mannose, via an alpha-1,4 bond from a dolichol-phosphate-mannose (Dol-P-Man) to the glucosaminyl acyl phosphatidylinositol (GlcN-(acyl)PI) intermediate to generate alpha-D-Man-(1-&gt;4)-alpha-D-GlcN-(1-&gt;6)-(1-radyl,2-acyl-sn-glycero-3-phospho)-2-acyl-inositol and participates in the sixth step of the glycosylphosphatidylinositol-anchor biosynthesis.</text>
</comment>
<evidence type="ECO:0000256" key="10">
    <source>
        <dbReference type="ARBA" id="ARBA00022692"/>
    </source>
</evidence>
<dbReference type="PROSITE" id="PS51689">
    <property type="entry name" value="SAM_RNA_A_N6_MT"/>
    <property type="match status" value="1"/>
</dbReference>
<keyword evidence="9 17" id="KW-0949">S-adenosyl-L-methionine</keyword>
<evidence type="ECO:0000256" key="14">
    <source>
        <dbReference type="ARBA" id="ARBA00023136"/>
    </source>
</evidence>
<keyword evidence="6 17" id="KW-0489">Methyltransferase</keyword>
<feature type="binding site" evidence="17">
    <location>
        <position position="378"/>
    </location>
    <ligand>
        <name>S-adenosyl-L-methionine</name>
        <dbReference type="ChEBI" id="CHEBI:59789"/>
    </ligand>
</feature>
<evidence type="ECO:0000313" key="21">
    <source>
        <dbReference type="WBParaSite" id="scf7180000420244.g4981"/>
    </source>
</evidence>
<feature type="transmembrane region" description="Helical" evidence="18">
    <location>
        <begin position="87"/>
        <end position="104"/>
    </location>
</feature>
<dbReference type="NCBIfam" id="TIGR00755">
    <property type="entry name" value="ksgA"/>
    <property type="match status" value="1"/>
</dbReference>
<evidence type="ECO:0000256" key="6">
    <source>
        <dbReference type="ARBA" id="ARBA00022603"/>
    </source>
</evidence>
<dbReference type="Gene3D" id="1.10.8.480">
    <property type="match status" value="1"/>
</dbReference>
<dbReference type="SUPFAM" id="SSF53335">
    <property type="entry name" value="S-adenosyl-L-methionine-dependent methyltransferases"/>
    <property type="match status" value="1"/>
</dbReference>
<keyword evidence="8 17" id="KW-0808">Transferase</keyword>
<keyword evidence="10 18" id="KW-0812">Transmembrane</keyword>
<dbReference type="CDD" id="cd02440">
    <property type="entry name" value="AdoMet_MTases"/>
    <property type="match status" value="1"/>
</dbReference>
<comment type="similarity">
    <text evidence="3 18">Belongs to the PIGM family.</text>
</comment>
<evidence type="ECO:0000256" key="2">
    <source>
        <dbReference type="ARBA" id="ARBA00004687"/>
    </source>
</evidence>
<comment type="pathway">
    <text evidence="2 18">Glycolipid biosynthesis; glycosylphosphatidylinositol-anchor biosynthesis.</text>
</comment>
<dbReference type="InterPro" id="IPR020596">
    <property type="entry name" value="rRNA_Ade_Mease_Trfase_CS"/>
</dbReference>
<sequence>MTRPLIWSDNNLFILAFLVRLFFILYARIHDYLFNLNFTDVDYEVFTEAALLVLQGSSPYNLSTYRYSPIIAWILVPNYLFEDFGKIIFSILDVLVGWIQLQYFTQSNKISTTKKEIISNKLILFRRSICLLWLFNLFNIIIATRGNSDALICFLNLLIMLELSKGNYLLSAFIHGLATHLRIFPASIFSFLLSTFIFYLFYGQSFIYSSFLYHLTRVDVSHNFSPYFLPLYLSMNNKEWTKFIGIFSFFPQIICNAFFALKFSNDLPFCWFLTTFAFVSFNKVSTSQYFIWYFCFLPLIIHKIKLNLNKLFLLLAIWLFAQENMGKKRKAFEDINKKATGVRFDKLKGQHILKNPGVVHAIIEKSAIKGTDTVMEVGSGTGNMSLKIMQRAKKLIAFEIDPKMVAELQKRIIGTQNQYKLKIITGDVIKIKEWPQFDICVSNLPYKISSPFVFRLLLQRPLPRYAVLMFQKEFADRLTASPGSKCYCRLSVSVQLLAKVEHLMKVKRSEFVPPPKVDSAVVRIEPRSPPPAICYKEWDGMLRIAFMRKNKTILSLFKQKNVVNILERNYKIVCKSKGKEIPDDFSMEELIERSLVDGQFANRRARTMSIEDFLALLINFNKEDIHFS</sequence>
<evidence type="ECO:0000256" key="4">
    <source>
        <dbReference type="ARBA" id="ARBA00022502"/>
    </source>
</evidence>
<name>A0A915NRL5_9BILA</name>
<dbReference type="PANTHER" id="PTHR12886">
    <property type="entry name" value="PIG-M MANNOSYLTRANSFERASE"/>
    <property type="match status" value="1"/>
</dbReference>
<feature type="binding site" evidence="17">
    <location>
        <position position="351"/>
    </location>
    <ligand>
        <name>S-adenosyl-L-methionine</name>
        <dbReference type="ChEBI" id="CHEBI:59789"/>
    </ligand>
</feature>
<evidence type="ECO:0000259" key="19">
    <source>
        <dbReference type="SMART" id="SM00650"/>
    </source>
</evidence>
<dbReference type="AlphaFoldDB" id="A0A915NRL5"/>
<reference evidence="21" key="1">
    <citation type="submission" date="2022-11" db="UniProtKB">
        <authorList>
            <consortium name="WormBaseParasite"/>
        </authorList>
    </citation>
    <scope>IDENTIFICATION</scope>
</reference>
<keyword evidence="20" id="KW-1185">Reference proteome</keyword>
<evidence type="ECO:0000256" key="17">
    <source>
        <dbReference type="PROSITE-ProRule" id="PRU01026"/>
    </source>
</evidence>
<dbReference type="GO" id="GO:0006506">
    <property type="term" value="P:GPI anchor biosynthetic process"/>
    <property type="evidence" value="ECO:0007669"/>
    <property type="project" value="UniProtKB-KW"/>
</dbReference>
<dbReference type="GO" id="GO:0051751">
    <property type="term" value="F:alpha-1,4-mannosyltransferase activity"/>
    <property type="evidence" value="ECO:0007669"/>
    <property type="project" value="InterPro"/>
</dbReference>
<comment type="subcellular location">
    <subcellularLocation>
        <location evidence="1 18">Endoplasmic reticulum membrane</location>
        <topology evidence="1 18">Multi-pass membrane protein</topology>
    </subcellularLocation>
</comment>
<evidence type="ECO:0000256" key="9">
    <source>
        <dbReference type="ARBA" id="ARBA00022691"/>
    </source>
</evidence>
<dbReference type="PANTHER" id="PTHR12886:SF0">
    <property type="entry name" value="GPI MANNOSYLTRANSFERASE 1"/>
    <property type="match status" value="1"/>
</dbReference>
<feature type="transmembrane region" description="Helical" evidence="18">
    <location>
        <begin position="124"/>
        <end position="143"/>
    </location>
</feature>
<dbReference type="InterPro" id="IPR001737">
    <property type="entry name" value="KsgA/Erm"/>
</dbReference>
<evidence type="ECO:0000256" key="7">
    <source>
        <dbReference type="ARBA" id="ARBA00022676"/>
    </source>
</evidence>
<dbReference type="PROSITE" id="PS01131">
    <property type="entry name" value="RRNA_A_DIMETH"/>
    <property type="match status" value="1"/>
</dbReference>
<evidence type="ECO:0000256" key="3">
    <source>
        <dbReference type="ARBA" id="ARBA00011071"/>
    </source>
</evidence>
<feature type="transmembrane region" description="Helical" evidence="18">
    <location>
        <begin position="240"/>
        <end position="260"/>
    </location>
</feature>
<organism evidence="20 21">
    <name type="scientific">Meloidogyne floridensis</name>
    <dbReference type="NCBI Taxonomy" id="298350"/>
    <lineage>
        <taxon>Eukaryota</taxon>
        <taxon>Metazoa</taxon>
        <taxon>Ecdysozoa</taxon>
        <taxon>Nematoda</taxon>
        <taxon>Chromadorea</taxon>
        <taxon>Rhabditida</taxon>
        <taxon>Tylenchina</taxon>
        <taxon>Tylenchomorpha</taxon>
        <taxon>Tylenchoidea</taxon>
        <taxon>Meloidogynidae</taxon>
        <taxon>Meloidogyninae</taxon>
        <taxon>Meloidogyne</taxon>
    </lineage>
</organism>
<dbReference type="Gene3D" id="3.40.50.150">
    <property type="entry name" value="Vaccinia Virus protein VP39"/>
    <property type="match status" value="1"/>
</dbReference>
<evidence type="ECO:0000313" key="20">
    <source>
        <dbReference type="Proteomes" id="UP000887560"/>
    </source>
</evidence>
<keyword evidence="13 18" id="KW-1133">Transmembrane helix</keyword>
<feature type="binding site" evidence="17">
    <location>
        <position position="427"/>
    </location>
    <ligand>
        <name>S-adenosyl-L-methionine</name>
        <dbReference type="ChEBI" id="CHEBI:59789"/>
    </ligand>
</feature>
<dbReference type="WBParaSite" id="scf7180000420244.g4981">
    <property type="protein sequence ID" value="scf7180000420244.g4981"/>
    <property type="gene ID" value="scf7180000420244.g4981"/>
</dbReference>
<evidence type="ECO:0000256" key="1">
    <source>
        <dbReference type="ARBA" id="ARBA00004477"/>
    </source>
</evidence>
<evidence type="ECO:0000256" key="15">
    <source>
        <dbReference type="ARBA" id="ARBA00093408"/>
    </source>
</evidence>
<feature type="transmembrane region" description="Helical" evidence="18">
    <location>
        <begin position="182"/>
        <end position="202"/>
    </location>
</feature>
<dbReference type="GO" id="GO:0004376">
    <property type="term" value="F:GPI mannosyltransferase activity"/>
    <property type="evidence" value="ECO:0007669"/>
    <property type="project" value="InterPro"/>
</dbReference>
<dbReference type="InterPro" id="IPR020598">
    <property type="entry name" value="rRNA_Ade_methylase_Trfase_N"/>
</dbReference>
<dbReference type="GO" id="GO:1990529">
    <property type="term" value="C:glycosylphosphatidylinositol-mannosyltransferase I complex"/>
    <property type="evidence" value="ECO:0007669"/>
    <property type="project" value="TreeGrafter"/>
</dbReference>
<dbReference type="GO" id="GO:0005789">
    <property type="term" value="C:endoplasmic reticulum membrane"/>
    <property type="evidence" value="ECO:0007669"/>
    <property type="project" value="UniProtKB-SubCell"/>
</dbReference>
<dbReference type="Proteomes" id="UP000887560">
    <property type="component" value="Unplaced"/>
</dbReference>
<keyword evidence="11 18" id="KW-0256">Endoplasmic reticulum</keyword>
<keyword evidence="5" id="KW-0698">rRNA processing</keyword>
<feature type="transmembrane region" description="Helical" evidence="18">
    <location>
        <begin position="267"/>
        <end position="284"/>
    </location>
</feature>
<dbReference type="InterPro" id="IPR007704">
    <property type="entry name" value="PIG-M"/>
</dbReference>
<dbReference type="InterPro" id="IPR029063">
    <property type="entry name" value="SAM-dependent_MTases_sf"/>
</dbReference>
<keyword evidence="12 17" id="KW-0694">RNA-binding</keyword>
<keyword evidence="4 18" id="KW-0337">GPI-anchor biosynthesis</keyword>
<dbReference type="GO" id="GO:0003723">
    <property type="term" value="F:RNA binding"/>
    <property type="evidence" value="ECO:0007669"/>
    <property type="project" value="UniProtKB-UniRule"/>
</dbReference>
<dbReference type="InterPro" id="IPR011530">
    <property type="entry name" value="rRNA_adenine_dimethylase"/>
</dbReference>
<keyword evidence="14 18" id="KW-0472">Membrane</keyword>